<dbReference type="Pfam" id="PF16065">
    <property type="entry name" value="DUF4807"/>
    <property type="match status" value="1"/>
</dbReference>
<proteinExistence type="predicted"/>
<dbReference type="AlphaFoldDB" id="A0AA38HMP1"/>
<sequence length="198" mass="23212">MHVQELSFGKIGSRKPALDISVDCIFYYYLSKELQISAFYRVRFCKTQKRRSFRFILLPTRCDTIDYKWNDRVVEMVRERCELDHALSWLSTLGGAFSALGDYFANCALIAGKISVNQLKLALRLGDPTIAARCRLFFSLSLIQQQRFKLARYIIHEEYKNAKKSVLVDERLVKMCRGIWSKLQYEHSIHKSRKKSQL</sequence>
<dbReference type="PANTHER" id="PTHR36693">
    <property type="entry name" value="GH02722P"/>
    <property type="match status" value="1"/>
</dbReference>
<evidence type="ECO:0000313" key="1">
    <source>
        <dbReference type="EMBL" id="KAJ3640426.1"/>
    </source>
</evidence>
<dbReference type="InterPro" id="IPR032072">
    <property type="entry name" value="DUF4807"/>
</dbReference>
<dbReference type="EMBL" id="JALNTZ010000010">
    <property type="protein sequence ID" value="KAJ3640426.1"/>
    <property type="molecule type" value="Genomic_DNA"/>
</dbReference>
<evidence type="ECO:0000313" key="2">
    <source>
        <dbReference type="Proteomes" id="UP001168821"/>
    </source>
</evidence>
<accession>A0AA38HMP1</accession>
<comment type="caution">
    <text evidence="1">The sequence shown here is derived from an EMBL/GenBank/DDBJ whole genome shotgun (WGS) entry which is preliminary data.</text>
</comment>
<name>A0AA38HMP1_9CUCU</name>
<reference evidence="1" key="1">
    <citation type="journal article" date="2023" name="G3 (Bethesda)">
        <title>Whole genome assemblies of Zophobas morio and Tenebrio molitor.</title>
        <authorList>
            <person name="Kaur S."/>
            <person name="Stinson S.A."/>
            <person name="diCenzo G.C."/>
        </authorList>
    </citation>
    <scope>NUCLEOTIDE SEQUENCE</scope>
    <source>
        <strain evidence="1">QUZm001</strain>
    </source>
</reference>
<gene>
    <name evidence="1" type="ORF">Zmor_003723</name>
</gene>
<organism evidence="1 2">
    <name type="scientific">Zophobas morio</name>
    <dbReference type="NCBI Taxonomy" id="2755281"/>
    <lineage>
        <taxon>Eukaryota</taxon>
        <taxon>Metazoa</taxon>
        <taxon>Ecdysozoa</taxon>
        <taxon>Arthropoda</taxon>
        <taxon>Hexapoda</taxon>
        <taxon>Insecta</taxon>
        <taxon>Pterygota</taxon>
        <taxon>Neoptera</taxon>
        <taxon>Endopterygota</taxon>
        <taxon>Coleoptera</taxon>
        <taxon>Polyphaga</taxon>
        <taxon>Cucujiformia</taxon>
        <taxon>Tenebrionidae</taxon>
        <taxon>Zophobas</taxon>
    </lineage>
</organism>
<dbReference type="Proteomes" id="UP001168821">
    <property type="component" value="Unassembled WGS sequence"/>
</dbReference>
<protein>
    <submittedName>
        <fullName evidence="1">Uncharacterized protein</fullName>
    </submittedName>
</protein>
<dbReference type="PANTHER" id="PTHR36693:SF1">
    <property type="entry name" value="GH02722P"/>
    <property type="match status" value="1"/>
</dbReference>
<keyword evidence="2" id="KW-1185">Reference proteome</keyword>